<sequence>MKVFTVFDIKTEIYQQPFFMQATGAAIRAFSDMVNEDPTKNQFAAHPEDYILYEIGSYDDSTGTFIPLDVPKALGTGLDFKHKQ</sequence>
<evidence type="ECO:0000313" key="1">
    <source>
        <dbReference type="EMBL" id="CAD79484.1"/>
    </source>
</evidence>
<accession>Q6KEZ9</accession>
<dbReference type="Pfam" id="PF20577">
    <property type="entry name" value="Phage_ORF5"/>
    <property type="match status" value="1"/>
</dbReference>
<name>Q6KEZ9_9VIRU</name>
<dbReference type="EMBL" id="AJ550635">
    <property type="protein sequence ID" value="CAD79484.1"/>
    <property type="molecule type" value="Genomic_DNA"/>
</dbReference>
<protein>
    <submittedName>
        <fullName evidence="1">Nonstructural protein</fullName>
    </submittedName>
</protein>
<proteinExistence type="predicted"/>
<reference evidence="1" key="1">
    <citation type="submission" date="2003-03" db="EMBL/GenBank/DDBJ databases">
        <title>Diversity and host range in the Chlamydiaphages.</title>
        <authorList>
            <person name="Garner S.A."/>
            <person name="Everson J.S."/>
            <person name="Lambden P.R."/>
            <person name="Fane B.A."/>
            <person name="Clarke I.N."/>
        </authorList>
    </citation>
    <scope>NUCLEOTIDE SEQUENCE [LARGE SCALE GENOMIC DNA]</scope>
</reference>
<evidence type="ECO:0000313" key="2">
    <source>
        <dbReference type="Proteomes" id="UP000002109"/>
    </source>
</evidence>
<dbReference type="InterPro" id="IPR046781">
    <property type="entry name" value="Phage_ORF5"/>
</dbReference>
<dbReference type="Proteomes" id="UP000002109">
    <property type="component" value="Segment"/>
</dbReference>
<organism evidence="1 2">
    <name type="scientific">Chlamydia phage 3</name>
    <dbReference type="NCBI Taxonomy" id="225067"/>
    <lineage>
        <taxon>Viruses</taxon>
        <taxon>Monodnaviria</taxon>
        <taxon>Sangervirae</taxon>
        <taxon>Phixviricota</taxon>
        <taxon>Malgrandaviricetes</taxon>
        <taxon>Petitvirales</taxon>
        <taxon>Microviridae</taxon>
        <taxon>Gokushovirinae</taxon>
        <taxon>Chlamydiamicrovirus</taxon>
        <taxon>Chlamydiamicrovirus Chp2</taxon>
    </lineage>
</organism>